<proteinExistence type="predicted"/>
<evidence type="ECO:0000313" key="4">
    <source>
        <dbReference type="EMBL" id="KAJ5357949.1"/>
    </source>
</evidence>
<feature type="transmembrane region" description="Helical" evidence="2">
    <location>
        <begin position="59"/>
        <end position="81"/>
    </location>
</feature>
<gene>
    <name evidence="4" type="ORF">N7541_005107</name>
</gene>
<feature type="transmembrane region" description="Helical" evidence="2">
    <location>
        <begin position="255"/>
        <end position="280"/>
    </location>
</feature>
<dbReference type="EMBL" id="JAPZBR010000003">
    <property type="protein sequence ID" value="KAJ5357949.1"/>
    <property type="molecule type" value="Genomic_DNA"/>
</dbReference>
<reference evidence="4" key="2">
    <citation type="journal article" date="2023" name="IMA Fungus">
        <title>Comparative genomic study of the Penicillium genus elucidates a diverse pangenome and 15 lateral gene transfer events.</title>
        <authorList>
            <person name="Petersen C."/>
            <person name="Sorensen T."/>
            <person name="Nielsen M.R."/>
            <person name="Sondergaard T.E."/>
            <person name="Sorensen J.L."/>
            <person name="Fitzpatrick D.A."/>
            <person name="Frisvad J.C."/>
            <person name="Nielsen K.L."/>
        </authorList>
    </citation>
    <scope>NUCLEOTIDE SEQUENCE</scope>
    <source>
        <strain evidence="4">IBT 35675</strain>
    </source>
</reference>
<feature type="region of interest" description="Disordered" evidence="1">
    <location>
        <begin position="297"/>
        <end position="322"/>
    </location>
</feature>
<evidence type="ECO:0000313" key="5">
    <source>
        <dbReference type="Proteomes" id="UP001148299"/>
    </source>
</evidence>
<feature type="transmembrane region" description="Helical" evidence="2">
    <location>
        <begin position="186"/>
        <end position="209"/>
    </location>
</feature>
<feature type="transmembrane region" description="Helical" evidence="2">
    <location>
        <begin position="24"/>
        <end position="47"/>
    </location>
</feature>
<sequence length="376" mass="41328">MSASSLPPGVSPPLTTDNPNNHSGLIVILASFYIVLVLTALAARTYASFQRRIIQEDDLLFGVLVVIAILQAVVVLIQVHFGWGVRVGFGDSIDYRMLKRCLSIPANTSKAGYAAEIISILVLGLSKVSTCLFYEALFSKTQRHFARAILVTVVIWMTMSIVLLAVRCTRNPWADISEAQCSSLFPRWQAITALDIITEVFLFMYSGLAVHRVKISMQKKLVVFLALESRVLLIPLAAIRLHFIKAQITSPTPILIGAFATVTTEMYLATSVLCLVSAFLKSFLAAYEDSNGISYTDGHSGSGSKSRKGTSNTITQRSRSRSRFSATVDRLRGWEREEDPILRTPSASGGLQILKSVEVDVRDEPIELTEAGRARQ</sequence>
<dbReference type="Proteomes" id="UP001148299">
    <property type="component" value="Unassembled WGS sequence"/>
</dbReference>
<dbReference type="PANTHER" id="PTHR39614">
    <property type="entry name" value="INTEGRAL MEMBRANE PROTEIN"/>
    <property type="match status" value="1"/>
</dbReference>
<accession>A0A9W9RFH1</accession>
<evidence type="ECO:0000256" key="1">
    <source>
        <dbReference type="SAM" id="MobiDB-lite"/>
    </source>
</evidence>
<evidence type="ECO:0000256" key="2">
    <source>
        <dbReference type="SAM" id="Phobius"/>
    </source>
</evidence>
<feature type="transmembrane region" description="Helical" evidence="2">
    <location>
        <begin position="221"/>
        <end position="243"/>
    </location>
</feature>
<dbReference type="AlphaFoldDB" id="A0A9W9RFH1"/>
<comment type="caution">
    <text evidence="4">The sequence shown here is derived from an EMBL/GenBank/DDBJ whole genome shotgun (WGS) entry which is preliminary data.</text>
</comment>
<dbReference type="Pfam" id="PF20684">
    <property type="entry name" value="Fung_rhodopsin"/>
    <property type="match status" value="1"/>
</dbReference>
<dbReference type="PANTHER" id="PTHR39614:SF2">
    <property type="entry name" value="INTEGRAL MEMBRANE PROTEIN"/>
    <property type="match status" value="1"/>
</dbReference>
<organism evidence="4 5">
    <name type="scientific">Penicillium brevicompactum</name>
    <dbReference type="NCBI Taxonomy" id="5074"/>
    <lineage>
        <taxon>Eukaryota</taxon>
        <taxon>Fungi</taxon>
        <taxon>Dikarya</taxon>
        <taxon>Ascomycota</taxon>
        <taxon>Pezizomycotina</taxon>
        <taxon>Eurotiomycetes</taxon>
        <taxon>Eurotiomycetidae</taxon>
        <taxon>Eurotiales</taxon>
        <taxon>Aspergillaceae</taxon>
        <taxon>Penicillium</taxon>
    </lineage>
</organism>
<keyword evidence="2" id="KW-0812">Transmembrane</keyword>
<keyword evidence="2" id="KW-1133">Transmembrane helix</keyword>
<feature type="transmembrane region" description="Helical" evidence="2">
    <location>
        <begin position="117"/>
        <end position="138"/>
    </location>
</feature>
<feature type="transmembrane region" description="Helical" evidence="2">
    <location>
        <begin position="145"/>
        <end position="166"/>
    </location>
</feature>
<feature type="domain" description="Rhodopsin" evidence="3">
    <location>
        <begin position="45"/>
        <end position="275"/>
    </location>
</feature>
<evidence type="ECO:0000259" key="3">
    <source>
        <dbReference type="Pfam" id="PF20684"/>
    </source>
</evidence>
<reference evidence="4" key="1">
    <citation type="submission" date="2022-12" db="EMBL/GenBank/DDBJ databases">
        <authorList>
            <person name="Petersen C."/>
        </authorList>
    </citation>
    <scope>NUCLEOTIDE SEQUENCE</scope>
    <source>
        <strain evidence="4">IBT 35675</strain>
    </source>
</reference>
<name>A0A9W9RFH1_PENBR</name>
<keyword evidence="5" id="KW-1185">Reference proteome</keyword>
<dbReference type="InterPro" id="IPR049326">
    <property type="entry name" value="Rhodopsin_dom_fungi"/>
</dbReference>
<protein>
    <recommendedName>
        <fullName evidence="3">Rhodopsin domain-containing protein</fullName>
    </recommendedName>
</protein>
<keyword evidence="2" id="KW-0472">Membrane</keyword>